<protein>
    <submittedName>
        <fullName evidence="4">Suppressor protein SRP40-like</fullName>
    </submittedName>
</protein>
<dbReference type="AlphaFoldDB" id="A0A0M3JD11"/>
<sequence length="139" mass="15403">MPRKNSLSFRAVQFDSESAKSENESESSELKTSKLSDESADDLGLESETFSITTTATTRSFDSVLESLTNLRLNAGKEAVYGDVDSSSSCSDELPASSPQKLASITDSHDEHQDESEDSKFKNRYVSIFLRSFHLLDQF</sequence>
<organism evidence="4">
    <name type="scientific">Anisakis simplex</name>
    <name type="common">Herring worm</name>
    <dbReference type="NCBI Taxonomy" id="6269"/>
    <lineage>
        <taxon>Eukaryota</taxon>
        <taxon>Metazoa</taxon>
        <taxon>Ecdysozoa</taxon>
        <taxon>Nematoda</taxon>
        <taxon>Chromadorea</taxon>
        <taxon>Rhabditida</taxon>
        <taxon>Spirurina</taxon>
        <taxon>Ascaridomorpha</taxon>
        <taxon>Ascaridoidea</taxon>
        <taxon>Anisakidae</taxon>
        <taxon>Anisakis</taxon>
        <taxon>Anisakis simplex complex</taxon>
    </lineage>
</organism>
<reference evidence="2 3" key="2">
    <citation type="submission" date="2018-11" db="EMBL/GenBank/DDBJ databases">
        <authorList>
            <consortium name="Pathogen Informatics"/>
        </authorList>
    </citation>
    <scope>NUCLEOTIDE SEQUENCE [LARGE SCALE GENOMIC DNA]</scope>
</reference>
<gene>
    <name evidence="2" type="ORF">ASIM_LOCUS5295</name>
</gene>
<dbReference type="EMBL" id="UYRR01010213">
    <property type="protein sequence ID" value="VDK25285.1"/>
    <property type="molecule type" value="Genomic_DNA"/>
</dbReference>
<feature type="compositionally biased region" description="Polar residues" evidence="1">
    <location>
        <begin position="85"/>
        <end position="106"/>
    </location>
</feature>
<keyword evidence="3" id="KW-1185">Reference proteome</keyword>
<evidence type="ECO:0000313" key="3">
    <source>
        <dbReference type="Proteomes" id="UP000267096"/>
    </source>
</evidence>
<evidence type="ECO:0000256" key="1">
    <source>
        <dbReference type="SAM" id="MobiDB-lite"/>
    </source>
</evidence>
<feature type="compositionally biased region" description="Basic and acidic residues" evidence="1">
    <location>
        <begin position="17"/>
        <end position="37"/>
    </location>
</feature>
<accession>A0A0M3JD11</accession>
<dbReference type="WBParaSite" id="ASIM_0000549701-mRNA-1">
    <property type="protein sequence ID" value="ASIM_0000549701-mRNA-1"/>
    <property type="gene ID" value="ASIM_0000549701"/>
</dbReference>
<evidence type="ECO:0000313" key="2">
    <source>
        <dbReference type="EMBL" id="VDK25285.1"/>
    </source>
</evidence>
<feature type="region of interest" description="Disordered" evidence="1">
    <location>
        <begin position="1"/>
        <end position="49"/>
    </location>
</feature>
<reference evidence="4" key="1">
    <citation type="submission" date="2017-02" db="UniProtKB">
        <authorList>
            <consortium name="WormBaseParasite"/>
        </authorList>
    </citation>
    <scope>IDENTIFICATION</scope>
</reference>
<feature type="region of interest" description="Disordered" evidence="1">
    <location>
        <begin position="82"/>
        <end position="119"/>
    </location>
</feature>
<evidence type="ECO:0000313" key="4">
    <source>
        <dbReference type="WBParaSite" id="ASIM_0000549701-mRNA-1"/>
    </source>
</evidence>
<proteinExistence type="predicted"/>
<dbReference type="Proteomes" id="UP000267096">
    <property type="component" value="Unassembled WGS sequence"/>
</dbReference>
<name>A0A0M3JD11_ANISI</name>